<keyword evidence="3" id="KW-0269">Exonuclease</keyword>
<dbReference type="RefSeq" id="WP_066174116.1">
    <property type="nucleotide sequence ID" value="NZ_CP036246.2"/>
</dbReference>
<dbReference type="InterPro" id="IPR005135">
    <property type="entry name" value="Endo/exonuclease/phosphatase"/>
</dbReference>
<dbReference type="AlphaFoldDB" id="A0A1C0AV89"/>
<sequence length="527" mass="62080">MYKILLILLLTIFSYANELKIASYNVENFFDLNNDGTEYSEFIPNSKSLWNQRNFNIKLNNILQVINDIDADIIALQEIENEGLMKLLKQKLPKYSYYSFAKYPKSAVGIGFLSKIPIKNSSIINVKFQKALYRPILESTFSYENIEFKIFNNHWPSKRASENYRIKYAQALQNRVKELPNNYDYIILGDLNSNYNEFETFKRDKKLNQSAGLTGINHILNTIIDDKYITYFDIADDKLIKNRKIHYNLWLDLDTKDRFSTKFRNQNNTPDNIILSPSLFNNQGLNYILKSFNVFKPSYLFSNNQVIRWEMSNNKVSIHKGSGYSDHLPIYALFKINKNQEQVIKKDDLNHNIKDISSLYKKEKLIFPIVLNDIVVLYKHDDKAIIKQKNDRAIYIFKDAKDLELAFSYDLQINQIYDFYGLKEIKDFNILNKKEKNSNYKSLFLDASKNNIFDFKFENEVITKLEGVYKKSYLYLNDSKKIKIFAKDKNILPKENSKILLNEAQLGSFKGNMQIILHKKSDFKELK</sequence>
<evidence type="ECO:0000313" key="4">
    <source>
        <dbReference type="Proteomes" id="UP000093159"/>
    </source>
</evidence>
<dbReference type="Pfam" id="PF19580">
    <property type="entry name" value="Exo_endo_phos_3"/>
    <property type="match status" value="1"/>
</dbReference>
<evidence type="ECO:0000259" key="1">
    <source>
        <dbReference type="Pfam" id="PF19580"/>
    </source>
</evidence>
<dbReference type="Proteomes" id="UP000093159">
    <property type="component" value="Unassembled WGS sequence"/>
</dbReference>
<evidence type="ECO:0000313" key="3">
    <source>
        <dbReference type="EMBL" id="QEP40954.1"/>
    </source>
</evidence>
<dbReference type="PANTHER" id="PTHR42834:SF1">
    <property type="entry name" value="ENDONUCLEASE_EXONUCLEASE_PHOSPHATASE FAMILY PROTEIN (AFU_ORTHOLOGUE AFUA_3G09210)"/>
    <property type="match status" value="1"/>
</dbReference>
<feature type="domain" description="Endonuclease/exonuclease/phosphatase" evidence="1">
    <location>
        <begin position="21"/>
        <end position="201"/>
    </location>
</feature>
<dbReference type="Gene3D" id="3.60.10.10">
    <property type="entry name" value="Endonuclease/exonuclease/phosphatase"/>
    <property type="match status" value="1"/>
</dbReference>
<protein>
    <submittedName>
        <fullName evidence="2 3">Endonuclease/exonuclease/phosphatase</fullName>
    </submittedName>
</protein>
<reference evidence="2 4" key="1">
    <citation type="submission" date="2015-05" db="EMBL/GenBank/DDBJ databases">
        <authorList>
            <person name="Rovetto F."/>
            <person name="Cocolin L."/>
            <person name="Illeghems K."/>
            <person name="Van Nieuwerburgh F."/>
            <person name="Houf K."/>
        </authorList>
    </citation>
    <scope>NUCLEOTIDE SEQUENCE [LARGE SCALE GENOMIC DNA]</scope>
    <source>
        <strain evidence="2 4">117434</strain>
    </source>
</reference>
<evidence type="ECO:0000313" key="5">
    <source>
        <dbReference type="Proteomes" id="UP000322644"/>
    </source>
</evidence>
<keyword evidence="3" id="KW-0378">Hydrolase</keyword>
<reference evidence="3 5" key="2">
    <citation type="submission" date="2019-09" db="EMBL/GenBank/DDBJ databases">
        <title>Complete genome sequencing of four Arcobacter species reveals a diverse suite of mobile elements.</title>
        <authorList>
            <person name="Miller W.G."/>
            <person name="Yee E."/>
            <person name="Bono J.L."/>
        </authorList>
    </citation>
    <scope>NUCLEOTIDE SEQUENCE [LARGE SCALE GENOMIC DNA]</scope>
    <source>
        <strain evidence="3 5">CCUG 56899</strain>
    </source>
</reference>
<proteinExistence type="predicted"/>
<dbReference type="GO" id="GO:0004527">
    <property type="term" value="F:exonuclease activity"/>
    <property type="evidence" value="ECO:0007669"/>
    <property type="project" value="UniProtKB-KW"/>
</dbReference>
<dbReference type="KEGG" id="apoc:APORC_1364"/>
<dbReference type="GO" id="GO:0004519">
    <property type="term" value="F:endonuclease activity"/>
    <property type="evidence" value="ECO:0007669"/>
    <property type="project" value="UniProtKB-KW"/>
</dbReference>
<gene>
    <name evidence="2" type="ORF">AAX28_01825</name>
    <name evidence="3" type="ORF">APORC_1364</name>
</gene>
<dbReference type="SUPFAM" id="SSF56219">
    <property type="entry name" value="DNase I-like"/>
    <property type="match status" value="1"/>
</dbReference>
<evidence type="ECO:0000313" key="2">
    <source>
        <dbReference type="EMBL" id="OCL90339.1"/>
    </source>
</evidence>
<keyword evidence="3" id="KW-0540">Nuclease</keyword>
<dbReference type="EMBL" id="CP036246">
    <property type="protein sequence ID" value="QEP40954.1"/>
    <property type="molecule type" value="Genomic_DNA"/>
</dbReference>
<dbReference type="OrthoDB" id="184983at2"/>
<name>A0A1C0AV89_9BACT</name>
<keyword evidence="3" id="KW-0255">Endonuclease</keyword>
<keyword evidence="4" id="KW-1185">Reference proteome</keyword>
<dbReference type="EMBL" id="LDIR01000004">
    <property type="protein sequence ID" value="OCL90339.1"/>
    <property type="molecule type" value="Genomic_DNA"/>
</dbReference>
<dbReference type="InterPro" id="IPR036691">
    <property type="entry name" value="Endo/exonu/phosph_ase_sf"/>
</dbReference>
<organism evidence="3 5">
    <name type="scientific">Arcobacter porcinus</name>
    <dbReference type="NCBI Taxonomy" id="1935204"/>
    <lineage>
        <taxon>Bacteria</taxon>
        <taxon>Pseudomonadati</taxon>
        <taxon>Campylobacterota</taxon>
        <taxon>Epsilonproteobacteria</taxon>
        <taxon>Campylobacterales</taxon>
        <taxon>Arcobacteraceae</taxon>
        <taxon>Arcobacter</taxon>
    </lineage>
</organism>
<dbReference type="PANTHER" id="PTHR42834">
    <property type="entry name" value="ENDONUCLEASE/EXONUCLEASE/PHOSPHATASE FAMILY PROTEIN (AFU_ORTHOLOGUE AFUA_3G09210)"/>
    <property type="match status" value="1"/>
</dbReference>
<reference evidence="3 5" key="3">
    <citation type="submission" date="2019-09" db="EMBL/GenBank/DDBJ databases">
        <title>Taxonomic note: a critical rebuttal of the proposed division of the genus Arcobacter into six genera, emended descriptions of Arcobacter anaerophilus and the genus Arcobacter, and an assessment of genus-level boundaries for Epsilonproteobacteria using in silico genomic comparator tools.</title>
        <authorList>
            <person name="On S.L.W."/>
            <person name="Miller W.G."/>
            <person name="Biggs P."/>
            <person name="Cornelius A."/>
            <person name="Vandamme P."/>
        </authorList>
    </citation>
    <scope>NUCLEOTIDE SEQUENCE [LARGE SCALE GENOMIC DNA]</scope>
    <source>
        <strain evidence="3 5">CCUG 56899</strain>
    </source>
</reference>
<dbReference type="Proteomes" id="UP000322644">
    <property type="component" value="Chromosome"/>
</dbReference>
<accession>A0A1C0AV89</accession>